<name>A0A1Q5TCY5_9EURO</name>
<organism evidence="1 2">
    <name type="scientific">Penicillium subrubescens</name>
    <dbReference type="NCBI Taxonomy" id="1316194"/>
    <lineage>
        <taxon>Eukaryota</taxon>
        <taxon>Fungi</taxon>
        <taxon>Dikarya</taxon>
        <taxon>Ascomycota</taxon>
        <taxon>Pezizomycotina</taxon>
        <taxon>Eurotiomycetes</taxon>
        <taxon>Eurotiomycetidae</taxon>
        <taxon>Eurotiales</taxon>
        <taxon>Aspergillaceae</taxon>
        <taxon>Penicillium</taxon>
    </lineage>
</organism>
<protein>
    <submittedName>
        <fullName evidence="1">Uncharacterized protein</fullName>
    </submittedName>
</protein>
<proteinExistence type="predicted"/>
<evidence type="ECO:0000313" key="1">
    <source>
        <dbReference type="EMBL" id="OKO98078.1"/>
    </source>
</evidence>
<dbReference type="EMBL" id="MNBE01000682">
    <property type="protein sequence ID" value="OKO98078.1"/>
    <property type="molecule type" value="Genomic_DNA"/>
</dbReference>
<sequence>MEVGNLEPGTRRRLELGYLTLPRDPVIQSHVELIGSATPASNFVVATVMAQPQ</sequence>
<reference evidence="1 2" key="1">
    <citation type="submission" date="2016-10" db="EMBL/GenBank/DDBJ databases">
        <title>Genome sequence of the ascomycete fungus Penicillium subrubescens.</title>
        <authorList>
            <person name="De Vries R.P."/>
            <person name="Peng M."/>
            <person name="Dilokpimol A."/>
            <person name="Hilden K."/>
            <person name="Makela M.R."/>
            <person name="Grigoriev I."/>
            <person name="Riley R."/>
            <person name="Granchi Z."/>
        </authorList>
    </citation>
    <scope>NUCLEOTIDE SEQUENCE [LARGE SCALE GENOMIC DNA]</scope>
    <source>
        <strain evidence="1 2">CBS 132785</strain>
    </source>
</reference>
<dbReference type="AlphaFoldDB" id="A0A1Q5TCY5"/>
<gene>
    <name evidence="1" type="ORF">PENSUB_9658</name>
</gene>
<evidence type="ECO:0000313" key="2">
    <source>
        <dbReference type="Proteomes" id="UP000186955"/>
    </source>
</evidence>
<dbReference type="Proteomes" id="UP000186955">
    <property type="component" value="Unassembled WGS sequence"/>
</dbReference>
<accession>A0A1Q5TCY5</accession>
<comment type="caution">
    <text evidence="1">The sequence shown here is derived from an EMBL/GenBank/DDBJ whole genome shotgun (WGS) entry which is preliminary data.</text>
</comment>
<keyword evidence="2" id="KW-1185">Reference proteome</keyword>